<accession>A0AAV8RRP2</accession>
<dbReference type="GO" id="GO:0006865">
    <property type="term" value="P:amino acid transport"/>
    <property type="evidence" value="ECO:0007669"/>
    <property type="project" value="UniProtKB-KW"/>
</dbReference>
<comment type="caution">
    <text evidence="9">The sequence shown here is derived from an EMBL/GenBank/DDBJ whole genome shotgun (WGS) entry which is preliminary data.</text>
</comment>
<evidence type="ECO:0000256" key="3">
    <source>
        <dbReference type="ARBA" id="ARBA00022448"/>
    </source>
</evidence>
<evidence type="ECO:0000256" key="5">
    <source>
        <dbReference type="ARBA" id="ARBA00022970"/>
    </source>
</evidence>
<comment type="subcellular location">
    <subcellularLocation>
        <location evidence="1">Membrane</location>
        <topology evidence="1">Single-pass membrane protein</topology>
    </subcellularLocation>
</comment>
<evidence type="ECO:0000256" key="7">
    <source>
        <dbReference type="ARBA" id="ARBA00023136"/>
    </source>
</evidence>
<keyword evidence="6 8" id="KW-1133">Transmembrane helix</keyword>
<feature type="transmembrane region" description="Helical" evidence="8">
    <location>
        <begin position="27"/>
        <end position="50"/>
    </location>
</feature>
<dbReference type="GO" id="GO:0016020">
    <property type="term" value="C:membrane"/>
    <property type="evidence" value="ECO:0007669"/>
    <property type="project" value="UniProtKB-SubCell"/>
</dbReference>
<reference evidence="9 10" key="1">
    <citation type="submission" date="2022-12" db="EMBL/GenBank/DDBJ databases">
        <title>Chromosome-scale assembly of the Ensete ventricosum genome.</title>
        <authorList>
            <person name="Dussert Y."/>
            <person name="Stocks J."/>
            <person name="Wendawek A."/>
            <person name="Woldeyes F."/>
            <person name="Nichols R.A."/>
            <person name="Borrell J.S."/>
        </authorList>
    </citation>
    <scope>NUCLEOTIDE SEQUENCE [LARGE SCALE GENOMIC DNA]</scope>
    <source>
        <strain evidence="10">cv. Maze</strain>
        <tissue evidence="9">Seeds</tissue>
    </source>
</reference>
<dbReference type="EMBL" id="JAQQAF010000002">
    <property type="protein sequence ID" value="KAJ8505516.1"/>
    <property type="molecule type" value="Genomic_DNA"/>
</dbReference>
<keyword evidence="3" id="KW-0813">Transport</keyword>
<gene>
    <name evidence="9" type="ORF">OPV22_006402</name>
</gene>
<evidence type="ECO:0000256" key="8">
    <source>
        <dbReference type="SAM" id="Phobius"/>
    </source>
</evidence>
<keyword evidence="4 8" id="KW-0812">Transmembrane</keyword>
<dbReference type="PANTHER" id="PTHR33228:SF77">
    <property type="entry name" value="PROTEIN GLUTAMINE DUMPER 2"/>
    <property type="match status" value="1"/>
</dbReference>
<dbReference type="AlphaFoldDB" id="A0AAV8RRP2"/>
<protein>
    <submittedName>
        <fullName evidence="9">Uncharacterized protein</fullName>
    </submittedName>
</protein>
<keyword evidence="5" id="KW-0029">Amino-acid transport</keyword>
<keyword evidence="10" id="KW-1185">Reference proteome</keyword>
<evidence type="ECO:0000256" key="6">
    <source>
        <dbReference type="ARBA" id="ARBA00022989"/>
    </source>
</evidence>
<evidence type="ECO:0000256" key="1">
    <source>
        <dbReference type="ARBA" id="ARBA00004167"/>
    </source>
</evidence>
<proteinExistence type="inferred from homology"/>
<evidence type="ECO:0000313" key="10">
    <source>
        <dbReference type="Proteomes" id="UP001222027"/>
    </source>
</evidence>
<organism evidence="9 10">
    <name type="scientific">Ensete ventricosum</name>
    <name type="common">Abyssinian banana</name>
    <name type="synonym">Musa ensete</name>
    <dbReference type="NCBI Taxonomy" id="4639"/>
    <lineage>
        <taxon>Eukaryota</taxon>
        <taxon>Viridiplantae</taxon>
        <taxon>Streptophyta</taxon>
        <taxon>Embryophyta</taxon>
        <taxon>Tracheophyta</taxon>
        <taxon>Spermatophyta</taxon>
        <taxon>Magnoliopsida</taxon>
        <taxon>Liliopsida</taxon>
        <taxon>Zingiberales</taxon>
        <taxon>Musaceae</taxon>
        <taxon>Ensete</taxon>
    </lineage>
</organism>
<dbReference type="GO" id="GO:0080143">
    <property type="term" value="P:regulation of amino acid export"/>
    <property type="evidence" value="ECO:0007669"/>
    <property type="project" value="InterPro"/>
</dbReference>
<keyword evidence="7 8" id="KW-0472">Membrane</keyword>
<evidence type="ECO:0000313" key="9">
    <source>
        <dbReference type="EMBL" id="KAJ8505516.1"/>
    </source>
</evidence>
<comment type="similarity">
    <text evidence="2">Belongs to the GLUTAMINE DUMPER 1 (TC 9.B.60) family.</text>
</comment>
<dbReference type="Proteomes" id="UP001222027">
    <property type="component" value="Unassembled WGS sequence"/>
</dbReference>
<evidence type="ECO:0000256" key="4">
    <source>
        <dbReference type="ARBA" id="ARBA00022692"/>
    </source>
</evidence>
<name>A0AAV8RRP2_ENSVE</name>
<evidence type="ECO:0000256" key="2">
    <source>
        <dbReference type="ARBA" id="ARBA00009977"/>
    </source>
</evidence>
<sequence length="154" mass="16061">MRAGSGFNATAAAAPVYTGGHHSPVPYLFAGVAATLGLTACALLVLACFCSKHYDRLERHDGGASSSAAAGGGVGLCEEVIVVVMAGNEKPTFLAAPTSSRASSLVDWSCNKDDDEEEEEDEKVEGQLADVTSSFSYLDELVVLLNIYCKILVV</sequence>
<dbReference type="PANTHER" id="PTHR33228">
    <property type="entry name" value="PROTEIN GLUTAMINE DUMPER 4-RELATED"/>
    <property type="match status" value="1"/>
</dbReference>
<dbReference type="InterPro" id="IPR040359">
    <property type="entry name" value="GDU"/>
</dbReference>